<dbReference type="GO" id="GO:0004527">
    <property type="term" value="F:exonuclease activity"/>
    <property type="evidence" value="ECO:0007669"/>
    <property type="project" value="UniProtKB-KW"/>
</dbReference>
<dbReference type="InterPro" id="IPR013520">
    <property type="entry name" value="Ribonucl_H"/>
</dbReference>
<evidence type="ECO:0000256" key="6">
    <source>
        <dbReference type="ARBA" id="ARBA00023242"/>
    </source>
</evidence>
<comment type="subcellular location">
    <subcellularLocation>
        <location evidence="1">Nucleus</location>
    </subcellularLocation>
</comment>
<feature type="compositionally biased region" description="Basic and acidic residues" evidence="7">
    <location>
        <begin position="583"/>
        <end position="599"/>
    </location>
</feature>
<accession>A0A7G2CVH1</accession>
<evidence type="ECO:0000256" key="1">
    <source>
        <dbReference type="ARBA" id="ARBA00004123"/>
    </source>
</evidence>
<dbReference type="PANTHER" id="PTHR12801:SF115">
    <property type="entry name" value="FI18136P1-RELATED"/>
    <property type="match status" value="1"/>
</dbReference>
<dbReference type="SMART" id="SM00479">
    <property type="entry name" value="EXOIII"/>
    <property type="match status" value="1"/>
</dbReference>
<keyword evidence="10" id="KW-1185">Reference proteome</keyword>
<reference evidence="9 10" key="1">
    <citation type="submission" date="2020-08" db="EMBL/GenBank/DDBJ databases">
        <authorList>
            <person name="Newling K."/>
            <person name="Davey J."/>
            <person name="Forrester S."/>
        </authorList>
    </citation>
    <scope>NUCLEOTIDE SEQUENCE [LARGE SCALE GENOMIC DNA]</scope>
    <source>
        <strain evidence="10">Crithidia deanei Carvalho (ATCC PRA-265)</strain>
    </source>
</reference>
<evidence type="ECO:0000256" key="5">
    <source>
        <dbReference type="ARBA" id="ARBA00022839"/>
    </source>
</evidence>
<keyword evidence="6" id="KW-0539">Nucleus</keyword>
<feature type="region of interest" description="Disordered" evidence="7">
    <location>
        <begin position="1"/>
        <end position="81"/>
    </location>
</feature>
<dbReference type="VEuPathDB" id="TriTrypDB:ADEAN_001048000"/>
<feature type="region of interest" description="Disordered" evidence="7">
    <location>
        <begin position="238"/>
        <end position="266"/>
    </location>
</feature>
<gene>
    <name evidence="9" type="ORF">ADEAN_001048000</name>
</gene>
<dbReference type="Proteomes" id="UP000515908">
    <property type="component" value="Chromosome 29"/>
</dbReference>
<feature type="region of interest" description="Disordered" evidence="7">
    <location>
        <begin position="280"/>
        <end position="308"/>
    </location>
</feature>
<feature type="region of interest" description="Disordered" evidence="7">
    <location>
        <begin position="580"/>
        <end position="599"/>
    </location>
</feature>
<evidence type="ECO:0000256" key="7">
    <source>
        <dbReference type="SAM" id="MobiDB-lite"/>
    </source>
</evidence>
<comment type="similarity">
    <text evidence="2">Belongs to the REXO1/REXO3 family.</text>
</comment>
<dbReference type="PANTHER" id="PTHR12801">
    <property type="entry name" value="RNA EXONUCLEASE REXO1 / RECO3 FAMILY MEMBER-RELATED"/>
    <property type="match status" value="1"/>
</dbReference>
<dbReference type="AlphaFoldDB" id="A0A7G2CVH1"/>
<keyword evidence="4" id="KW-0378">Hydrolase</keyword>
<feature type="domain" description="Exonuclease" evidence="8">
    <location>
        <begin position="402"/>
        <end position="562"/>
    </location>
</feature>
<organism evidence="9 10">
    <name type="scientific">Angomonas deanei</name>
    <dbReference type="NCBI Taxonomy" id="59799"/>
    <lineage>
        <taxon>Eukaryota</taxon>
        <taxon>Discoba</taxon>
        <taxon>Euglenozoa</taxon>
        <taxon>Kinetoplastea</taxon>
        <taxon>Metakinetoplastina</taxon>
        <taxon>Trypanosomatida</taxon>
        <taxon>Trypanosomatidae</taxon>
        <taxon>Strigomonadinae</taxon>
        <taxon>Angomonas</taxon>
    </lineage>
</organism>
<dbReference type="InterPro" id="IPR034922">
    <property type="entry name" value="REX1-like_exo"/>
</dbReference>
<feature type="compositionally biased region" description="Basic and acidic residues" evidence="7">
    <location>
        <begin position="292"/>
        <end position="308"/>
    </location>
</feature>
<dbReference type="SUPFAM" id="SSF53098">
    <property type="entry name" value="Ribonuclease H-like"/>
    <property type="match status" value="1"/>
</dbReference>
<evidence type="ECO:0000256" key="4">
    <source>
        <dbReference type="ARBA" id="ARBA00022801"/>
    </source>
</evidence>
<keyword evidence="5" id="KW-0269">Exonuclease</keyword>
<dbReference type="InterPro" id="IPR036397">
    <property type="entry name" value="RNaseH_sf"/>
</dbReference>
<protein>
    <recommendedName>
        <fullName evidence="8">Exonuclease domain-containing protein</fullName>
    </recommendedName>
</protein>
<dbReference type="EMBL" id="LR877173">
    <property type="protein sequence ID" value="CAD2222924.1"/>
    <property type="molecule type" value="Genomic_DNA"/>
</dbReference>
<proteinExistence type="inferred from homology"/>
<keyword evidence="3" id="KW-0540">Nuclease</keyword>
<dbReference type="GO" id="GO:0003676">
    <property type="term" value="F:nucleic acid binding"/>
    <property type="evidence" value="ECO:0007669"/>
    <property type="project" value="InterPro"/>
</dbReference>
<dbReference type="InterPro" id="IPR012337">
    <property type="entry name" value="RNaseH-like_sf"/>
</dbReference>
<dbReference type="InterPro" id="IPR047021">
    <property type="entry name" value="REXO1/3/4-like"/>
</dbReference>
<dbReference type="CDD" id="cd06145">
    <property type="entry name" value="REX1_like"/>
    <property type="match status" value="1"/>
</dbReference>
<sequence>MSAKRSRSASTSKPPSPALPHGKPLPVTLSPLLTYAEGEKELPSMSLAENNEGTRKQNKKKKKKSADTNPTSSTDVPVHSSKETVSTIEHFFSRVELYFQLESDVNKRVSLFPRDIANLILWSVPSPVPAIDFPMVFLLKNKSRLREVLVIYVNGWSHDMMMCTGVGLKCDDNNNESNNNTRRWSEPVCSSLLKPVRCGKCWARGEAGVQYAPLYIPNMTNALETDVWWRNDYPKTLQPRANKKRERNAQPDGEADPAQASPDPSEATGVRAMFDIAKEIHRSNPSSPTDAGPKENEKVAEEEEKKKIDAEQQKAVWYNTALLQQYALRLPEHKETLVELNFIVEPPDTTAEKTEEASLASSEPWTQFDCQKKHYQKYKQKGHQNGETPANTYTSYDKSVPSIFALDCEMVLVGQRESVLARATLVDVITEDVVLDMIVKPADAVTDLLTRYSGITEEMLTSCENTLADCQRALKRFIHTDTYVVGHSLDNDFKALKMIPNCYILDSAYLFPHPSGLPYKNALRFLALRYLMRKIQQGSHDSGIDALTSAHLVHLKMLKGPQFGIREKVSVLEIISWNGAPPSKEENENEKSAPEKTEGECVNRGGHVVIPTHVQLFDDAQALSHIMSRHPLCRQCKADPINCRHDEDVTRKVVKALAQRRKIAEQDGEERPFHLAWAQLSTETAVDVLLPEEDPSAYEATQIQKAELTNRRVMRMVKEAVDGTLVLVICGDCRGAEGGNHLSAAHGAVFGFVKDASSKGVTEEYLTAAESEETNTVTEKEKTEEQEAAPPKECQPQ</sequence>
<evidence type="ECO:0000256" key="2">
    <source>
        <dbReference type="ARBA" id="ARBA00006357"/>
    </source>
</evidence>
<evidence type="ECO:0000259" key="8">
    <source>
        <dbReference type="SMART" id="SM00479"/>
    </source>
</evidence>
<dbReference type="GO" id="GO:0005634">
    <property type="term" value="C:nucleus"/>
    <property type="evidence" value="ECO:0007669"/>
    <property type="project" value="UniProtKB-SubCell"/>
</dbReference>
<evidence type="ECO:0000313" key="9">
    <source>
        <dbReference type="EMBL" id="CAD2222924.1"/>
    </source>
</evidence>
<evidence type="ECO:0000313" key="10">
    <source>
        <dbReference type="Proteomes" id="UP000515908"/>
    </source>
</evidence>
<dbReference type="Gene3D" id="3.30.420.10">
    <property type="entry name" value="Ribonuclease H-like superfamily/Ribonuclease H"/>
    <property type="match status" value="1"/>
</dbReference>
<name>A0A7G2CVH1_9TRYP</name>
<evidence type="ECO:0000256" key="3">
    <source>
        <dbReference type="ARBA" id="ARBA00022722"/>
    </source>
</evidence>
<dbReference type="OrthoDB" id="206335at2759"/>
<feature type="region of interest" description="Disordered" evidence="7">
    <location>
        <begin position="766"/>
        <end position="797"/>
    </location>
</feature>